<dbReference type="OrthoDB" id="2013770at2759"/>
<dbReference type="PANTHER" id="PTHR47726:SF1">
    <property type="entry name" value="NAD(P)H-QUINONE OXIDOREDUCTASE SUBUNIT U, CHLOROPLASTIC"/>
    <property type="match status" value="1"/>
</dbReference>
<dbReference type="EMBL" id="JACBKZ010000013">
    <property type="protein sequence ID" value="KAF5936384.1"/>
    <property type="molecule type" value="Genomic_DNA"/>
</dbReference>
<sequence>MAVSSSMAAAAAASVVYISRRQNVASSWASRRKRRRRSCCCPFFSQSRIITTAFPTKPPKYVIRCTATGNPSPETETPVEVPKGPPSLISALNVERALRGIPITDVDHYGRLGIQKSCPFDQVYVAYKNKVEALMNEGVDEEALNKKLELLKESYSVLSNAQERRLYDWSLARSEKPDTYIWPFEVDTTKKSTESPPPQEPEDERPTTLVGYFMLGWFILAFTLSIALNLL</sequence>
<dbReference type="GO" id="GO:0009535">
    <property type="term" value="C:chloroplast thylakoid membrane"/>
    <property type="evidence" value="ECO:0007669"/>
    <property type="project" value="InterPro"/>
</dbReference>
<evidence type="ECO:0000313" key="3">
    <source>
        <dbReference type="Proteomes" id="UP000593564"/>
    </source>
</evidence>
<dbReference type="InterPro" id="IPR044199">
    <property type="entry name" value="NdhU_chloroplastic"/>
</dbReference>
<dbReference type="FunFam" id="1.10.287.110:FF:000080">
    <property type="entry name" value="NAD(P)H-quinone oxidoreductase subunit U chloroplastic"/>
    <property type="match status" value="1"/>
</dbReference>
<dbReference type="AlphaFoldDB" id="A0A7J7GAH7"/>
<protein>
    <recommendedName>
        <fullName evidence="4">J domain-containing protein</fullName>
    </recommendedName>
</protein>
<evidence type="ECO:0000313" key="2">
    <source>
        <dbReference type="EMBL" id="KAF5936384.1"/>
    </source>
</evidence>
<comment type="caution">
    <text evidence="2">The sequence shown here is derived from an EMBL/GenBank/DDBJ whole genome shotgun (WGS) entry which is preliminary data.</text>
</comment>
<reference evidence="3" key="1">
    <citation type="journal article" date="2020" name="Nat. Commun.">
        <title>Genome assembly of wild tea tree DASZ reveals pedigree and selection history of tea varieties.</title>
        <authorList>
            <person name="Zhang W."/>
            <person name="Zhang Y."/>
            <person name="Qiu H."/>
            <person name="Guo Y."/>
            <person name="Wan H."/>
            <person name="Zhang X."/>
            <person name="Scossa F."/>
            <person name="Alseekh S."/>
            <person name="Zhang Q."/>
            <person name="Wang P."/>
            <person name="Xu L."/>
            <person name="Schmidt M.H."/>
            <person name="Jia X."/>
            <person name="Li D."/>
            <person name="Zhu A."/>
            <person name="Guo F."/>
            <person name="Chen W."/>
            <person name="Ni D."/>
            <person name="Usadel B."/>
            <person name="Fernie A.R."/>
            <person name="Wen W."/>
        </authorList>
    </citation>
    <scope>NUCLEOTIDE SEQUENCE [LARGE SCALE GENOMIC DNA]</scope>
    <source>
        <strain evidence="3">cv. G240</strain>
    </source>
</reference>
<keyword evidence="3" id="KW-1185">Reference proteome</keyword>
<reference evidence="2 3" key="2">
    <citation type="submission" date="2020-07" db="EMBL/GenBank/DDBJ databases">
        <title>Genome assembly of wild tea tree DASZ reveals pedigree and selection history of tea varieties.</title>
        <authorList>
            <person name="Zhang W."/>
        </authorList>
    </citation>
    <scope>NUCLEOTIDE SEQUENCE [LARGE SCALE GENOMIC DNA]</scope>
    <source>
        <strain evidence="3">cv. G240</strain>
        <tissue evidence="2">Leaf</tissue>
    </source>
</reference>
<feature type="transmembrane region" description="Helical" evidence="1">
    <location>
        <begin position="209"/>
        <end position="230"/>
    </location>
</feature>
<accession>A0A7J7GAH7</accession>
<dbReference type="InterPro" id="IPR036869">
    <property type="entry name" value="J_dom_sf"/>
</dbReference>
<dbReference type="PANTHER" id="PTHR47726">
    <property type="entry name" value="NAD(P)H-QUINONE OXIDOREDUCTASE SUBUNIT U, CHLOROPLASTIC"/>
    <property type="match status" value="1"/>
</dbReference>
<keyword evidence="1" id="KW-0472">Membrane</keyword>
<proteinExistence type="predicted"/>
<organism evidence="2 3">
    <name type="scientific">Camellia sinensis</name>
    <name type="common">Tea plant</name>
    <name type="synonym">Thea sinensis</name>
    <dbReference type="NCBI Taxonomy" id="4442"/>
    <lineage>
        <taxon>Eukaryota</taxon>
        <taxon>Viridiplantae</taxon>
        <taxon>Streptophyta</taxon>
        <taxon>Embryophyta</taxon>
        <taxon>Tracheophyta</taxon>
        <taxon>Spermatophyta</taxon>
        <taxon>Magnoliopsida</taxon>
        <taxon>eudicotyledons</taxon>
        <taxon>Gunneridae</taxon>
        <taxon>Pentapetalae</taxon>
        <taxon>asterids</taxon>
        <taxon>Ericales</taxon>
        <taxon>Theaceae</taxon>
        <taxon>Camellia</taxon>
    </lineage>
</organism>
<keyword evidence="1" id="KW-0812">Transmembrane</keyword>
<dbReference type="SUPFAM" id="SSF46565">
    <property type="entry name" value="Chaperone J-domain"/>
    <property type="match status" value="1"/>
</dbReference>
<dbReference type="Gene3D" id="1.10.287.110">
    <property type="entry name" value="DnaJ domain"/>
    <property type="match status" value="1"/>
</dbReference>
<keyword evidence="1" id="KW-1133">Transmembrane helix</keyword>
<evidence type="ECO:0008006" key="4">
    <source>
        <dbReference type="Google" id="ProtNLM"/>
    </source>
</evidence>
<dbReference type="Proteomes" id="UP000593564">
    <property type="component" value="Unassembled WGS sequence"/>
</dbReference>
<dbReference type="GO" id="GO:0010598">
    <property type="term" value="C:NAD(P)H dehydrogenase complex (plastoquinone)"/>
    <property type="evidence" value="ECO:0007669"/>
    <property type="project" value="InterPro"/>
</dbReference>
<evidence type="ECO:0000256" key="1">
    <source>
        <dbReference type="SAM" id="Phobius"/>
    </source>
</evidence>
<gene>
    <name evidence="2" type="ORF">HYC85_027513</name>
</gene>
<name>A0A7J7GAH7_CAMSI</name>